<sequence length="140" mass="15753">MADENSDDGGITDSPKRGPTLSTSTSSFEALDPHDPNLSRLATTMFQKTADYLLGELTVTQEDYKLLEAMNLATITKYSDMKQIAVNISKNMTDLNEKYKLLQPYLDQIDQIEDSVTKLEQAAYKLDAYSKRLEAKFKSL</sequence>
<dbReference type="GO" id="GO:0032418">
    <property type="term" value="P:lysosome localization"/>
    <property type="evidence" value="ECO:0007669"/>
    <property type="project" value="TreeGrafter"/>
</dbReference>
<dbReference type="GO" id="GO:0031083">
    <property type="term" value="C:BLOC-1 complex"/>
    <property type="evidence" value="ECO:0007669"/>
    <property type="project" value="TreeGrafter"/>
</dbReference>
<dbReference type="GO" id="GO:0099078">
    <property type="term" value="C:BORC complex"/>
    <property type="evidence" value="ECO:0007669"/>
    <property type="project" value="TreeGrafter"/>
</dbReference>
<evidence type="ECO:0000313" key="3">
    <source>
        <dbReference type="EMBL" id="JAS24831.1"/>
    </source>
</evidence>
<protein>
    <recommendedName>
        <fullName evidence="4">Biogenesis of lysosome-related organelles complex 1 subunit 2</fullName>
    </recommendedName>
</protein>
<feature type="region of interest" description="Disordered" evidence="2">
    <location>
        <begin position="1"/>
        <end position="35"/>
    </location>
</feature>
<dbReference type="GO" id="GO:0043015">
    <property type="term" value="F:gamma-tubulin binding"/>
    <property type="evidence" value="ECO:0007669"/>
    <property type="project" value="TreeGrafter"/>
</dbReference>
<dbReference type="EMBL" id="GEDC01012467">
    <property type="protein sequence ID" value="JAS24831.1"/>
    <property type="molecule type" value="Transcribed_RNA"/>
</dbReference>
<dbReference type="InterPro" id="IPR019269">
    <property type="entry name" value="BLOC1_su2"/>
</dbReference>
<name>A0A1B6DGL3_9HEMI</name>
<dbReference type="PANTHER" id="PTHR46479">
    <property type="entry name" value="BIOGENESIS OF LYSOSOME-RELATED ORGANELLES COMPLEX 1 SUBUNIT 2"/>
    <property type="match status" value="1"/>
</dbReference>
<evidence type="ECO:0000256" key="2">
    <source>
        <dbReference type="SAM" id="MobiDB-lite"/>
    </source>
</evidence>
<reference evidence="3" key="1">
    <citation type="submission" date="2015-12" db="EMBL/GenBank/DDBJ databases">
        <title>De novo transcriptome assembly of four potential Pierce s Disease insect vectors from Arizona vineyards.</title>
        <authorList>
            <person name="Tassone E.E."/>
        </authorList>
    </citation>
    <scope>NUCLEOTIDE SEQUENCE</scope>
</reference>
<evidence type="ECO:0000256" key="1">
    <source>
        <dbReference type="ARBA" id="ARBA00008468"/>
    </source>
</evidence>
<evidence type="ECO:0008006" key="4">
    <source>
        <dbReference type="Google" id="ProtNLM"/>
    </source>
</evidence>
<dbReference type="GO" id="GO:0000930">
    <property type="term" value="C:gamma-tubulin complex"/>
    <property type="evidence" value="ECO:0007669"/>
    <property type="project" value="TreeGrafter"/>
</dbReference>
<organism evidence="3">
    <name type="scientific">Clastoptera arizonana</name>
    <name type="common">Arizona spittle bug</name>
    <dbReference type="NCBI Taxonomy" id="38151"/>
    <lineage>
        <taxon>Eukaryota</taxon>
        <taxon>Metazoa</taxon>
        <taxon>Ecdysozoa</taxon>
        <taxon>Arthropoda</taxon>
        <taxon>Hexapoda</taxon>
        <taxon>Insecta</taxon>
        <taxon>Pterygota</taxon>
        <taxon>Neoptera</taxon>
        <taxon>Paraneoptera</taxon>
        <taxon>Hemiptera</taxon>
        <taxon>Auchenorrhyncha</taxon>
        <taxon>Cercopoidea</taxon>
        <taxon>Clastopteridae</taxon>
        <taxon>Clastoptera</taxon>
    </lineage>
</organism>
<dbReference type="PANTHER" id="PTHR46479:SF1">
    <property type="entry name" value="BIOGENESIS OF LYSOSOME-RELATED ORGANELLES COMPLEX 1 SUBUNIT 2"/>
    <property type="match status" value="1"/>
</dbReference>
<dbReference type="AlphaFoldDB" id="A0A1B6DGL3"/>
<proteinExistence type="inferred from homology"/>
<accession>A0A1B6DGL3</accession>
<gene>
    <name evidence="3" type="ORF">g.3859</name>
</gene>
<comment type="similarity">
    <text evidence="1">Belongs to the BLOC1S2 family.</text>
</comment>
<dbReference type="Pfam" id="PF10046">
    <property type="entry name" value="BLOC1_2"/>
    <property type="match status" value="1"/>
</dbReference>
<dbReference type="GO" id="GO:0016197">
    <property type="term" value="P:endosomal transport"/>
    <property type="evidence" value="ECO:0007669"/>
    <property type="project" value="TreeGrafter"/>
</dbReference>